<proteinExistence type="predicted"/>
<accession>A0A6P1PXD5</accession>
<keyword evidence="1" id="KW-0472">Membrane</keyword>
<dbReference type="RefSeq" id="WP_160620686.1">
    <property type="nucleotide sequence ID" value="NZ_CP028271.1"/>
</dbReference>
<dbReference type="EMBL" id="CP028271">
    <property type="protein sequence ID" value="QHM70617.1"/>
    <property type="molecule type" value="Genomic_DNA"/>
</dbReference>
<dbReference type="Pfam" id="PF15581">
    <property type="entry name" value="Imm58"/>
    <property type="match status" value="1"/>
</dbReference>
<sequence>MKIITVLSITLVLTLILCVYFAYLAIDSSITLTYINASMDSEVRARVILTDLIKNEWIGKSQSEIYDKLEAEAIKNPEKNIVLKKTEKVIEYDNFNFHFEKGVLKDIQ</sequence>
<evidence type="ECO:0000313" key="2">
    <source>
        <dbReference type="EMBL" id="QHM70617.1"/>
    </source>
</evidence>
<organism evidence="2 3">
    <name type="scientific">Mixta intestinalis</name>
    <dbReference type="NCBI Taxonomy" id="1615494"/>
    <lineage>
        <taxon>Bacteria</taxon>
        <taxon>Pseudomonadati</taxon>
        <taxon>Pseudomonadota</taxon>
        <taxon>Gammaproteobacteria</taxon>
        <taxon>Enterobacterales</taxon>
        <taxon>Erwiniaceae</taxon>
        <taxon>Mixta</taxon>
    </lineage>
</organism>
<evidence type="ECO:0000256" key="1">
    <source>
        <dbReference type="SAM" id="Phobius"/>
    </source>
</evidence>
<keyword evidence="3" id="KW-1185">Reference proteome</keyword>
<protein>
    <submittedName>
        <fullName evidence="2">Uncharacterized protein</fullName>
    </submittedName>
</protein>
<dbReference type="Proteomes" id="UP000464053">
    <property type="component" value="Chromosome"/>
</dbReference>
<name>A0A6P1PXD5_9GAMM</name>
<keyword evidence="1" id="KW-0812">Transmembrane</keyword>
<gene>
    <name evidence="2" type="ORF">C7M51_00895</name>
</gene>
<dbReference type="InterPro" id="IPR028968">
    <property type="entry name" value="Imm58"/>
</dbReference>
<dbReference type="AlphaFoldDB" id="A0A6P1PXD5"/>
<reference evidence="2 3" key="1">
    <citation type="submission" date="2018-03" db="EMBL/GenBank/DDBJ databases">
        <title>Pantoea intestinalis SRCM103226 isolated form the mealworm.</title>
        <authorList>
            <person name="Jeong D.-Y."/>
            <person name="Kim J.W."/>
        </authorList>
    </citation>
    <scope>NUCLEOTIDE SEQUENCE [LARGE SCALE GENOMIC DNA]</scope>
    <source>
        <strain evidence="2 3">SRCM103226</strain>
    </source>
</reference>
<keyword evidence="1" id="KW-1133">Transmembrane helix</keyword>
<feature type="transmembrane region" description="Helical" evidence="1">
    <location>
        <begin position="6"/>
        <end position="26"/>
    </location>
</feature>
<evidence type="ECO:0000313" key="3">
    <source>
        <dbReference type="Proteomes" id="UP000464053"/>
    </source>
</evidence>
<dbReference type="KEGG" id="mint:C7M51_00895"/>
<dbReference type="OrthoDB" id="8912836at2"/>